<evidence type="ECO:0000256" key="6">
    <source>
        <dbReference type="RuleBase" id="RU367044"/>
    </source>
</evidence>
<dbReference type="GO" id="GO:0060320">
    <property type="term" value="P:rejection of self pollen"/>
    <property type="evidence" value="ECO:0007669"/>
    <property type="project" value="UniProtKB-KW"/>
</dbReference>
<protein>
    <recommendedName>
        <fullName evidence="6">S-protein homolog</fullName>
    </recommendedName>
</protein>
<evidence type="ECO:0000256" key="1">
    <source>
        <dbReference type="ARBA" id="ARBA00004613"/>
    </source>
</evidence>
<reference evidence="7" key="1">
    <citation type="submission" date="2013-07" db="EMBL/GenBank/DDBJ databases">
        <title>The genome of Eucalyptus grandis.</title>
        <authorList>
            <person name="Schmutz J."/>
            <person name="Hayes R."/>
            <person name="Myburg A."/>
            <person name="Tuskan G."/>
            <person name="Grattapaglia D."/>
            <person name="Rokhsar D.S."/>
        </authorList>
    </citation>
    <scope>NUCLEOTIDE SEQUENCE</scope>
    <source>
        <tissue evidence="7">Leaf extractions</tissue>
    </source>
</reference>
<dbReference type="InParanoid" id="A0A059AXM6"/>
<dbReference type="EMBL" id="KK198760">
    <property type="protein sequence ID" value="KCW58628.1"/>
    <property type="molecule type" value="Genomic_DNA"/>
</dbReference>
<dbReference type="PANTHER" id="PTHR31232:SF148">
    <property type="entry name" value="S-PROTEIN HOMOLOG"/>
    <property type="match status" value="1"/>
</dbReference>
<keyword evidence="5 6" id="KW-0732">Signal</keyword>
<evidence type="ECO:0000256" key="3">
    <source>
        <dbReference type="ARBA" id="ARBA00022471"/>
    </source>
</evidence>
<proteinExistence type="inferred from homology"/>
<keyword evidence="3 6" id="KW-0713">Self-incompatibility</keyword>
<dbReference type="AlphaFoldDB" id="A0A059AXM6"/>
<comment type="subcellular location">
    <subcellularLocation>
        <location evidence="1 6">Secreted</location>
    </subcellularLocation>
</comment>
<dbReference type="GO" id="GO:0005576">
    <property type="term" value="C:extracellular region"/>
    <property type="evidence" value="ECO:0007669"/>
    <property type="project" value="UniProtKB-SubCell"/>
</dbReference>
<dbReference type="Gramene" id="KCW58628">
    <property type="protein sequence ID" value="KCW58628"/>
    <property type="gene ID" value="EUGRSUZ_H01289"/>
</dbReference>
<keyword evidence="4 6" id="KW-0964">Secreted</keyword>
<evidence type="ECO:0000313" key="7">
    <source>
        <dbReference type="EMBL" id="KCW58628.1"/>
    </source>
</evidence>
<evidence type="ECO:0000256" key="2">
    <source>
        <dbReference type="ARBA" id="ARBA00005581"/>
    </source>
</evidence>
<dbReference type="OMA" id="DAFNICY"/>
<feature type="chain" id="PRO_5025094729" description="S-protein homolog" evidence="6">
    <location>
        <begin position="18"/>
        <end position="125"/>
    </location>
</feature>
<dbReference type="Pfam" id="PF05938">
    <property type="entry name" value="Self-incomp_S1"/>
    <property type="match status" value="1"/>
</dbReference>
<evidence type="ECO:0000256" key="4">
    <source>
        <dbReference type="ARBA" id="ARBA00022525"/>
    </source>
</evidence>
<feature type="signal peptide" evidence="6">
    <location>
        <begin position="1"/>
        <end position="17"/>
    </location>
</feature>
<feature type="non-terminal residue" evidence="7">
    <location>
        <position position="1"/>
    </location>
</feature>
<organism evidence="7">
    <name type="scientific">Eucalyptus grandis</name>
    <name type="common">Flooded gum</name>
    <dbReference type="NCBI Taxonomy" id="71139"/>
    <lineage>
        <taxon>Eukaryota</taxon>
        <taxon>Viridiplantae</taxon>
        <taxon>Streptophyta</taxon>
        <taxon>Embryophyta</taxon>
        <taxon>Tracheophyta</taxon>
        <taxon>Spermatophyta</taxon>
        <taxon>Magnoliopsida</taxon>
        <taxon>eudicotyledons</taxon>
        <taxon>Gunneridae</taxon>
        <taxon>Pentapetalae</taxon>
        <taxon>rosids</taxon>
        <taxon>malvids</taxon>
        <taxon>Myrtales</taxon>
        <taxon>Myrtaceae</taxon>
        <taxon>Myrtoideae</taxon>
        <taxon>Eucalypteae</taxon>
        <taxon>Eucalyptus</taxon>
    </lineage>
</organism>
<dbReference type="InterPro" id="IPR010264">
    <property type="entry name" value="Self-incomp_S1"/>
</dbReference>
<evidence type="ECO:0000256" key="5">
    <source>
        <dbReference type="ARBA" id="ARBA00022729"/>
    </source>
</evidence>
<comment type="similarity">
    <text evidence="2 6">Belongs to the plant self-incompatibility (S1) protein family.</text>
</comment>
<accession>A0A059AXM6</accession>
<sequence>LLVAFVIIPALLQACSGNKFYVSKIVHVQIFNSLPKGVTLTVHCKSEDDDHDQQVPPNGMWQSRFWSNVMGTKLFSCEMQWPGQFHYFDIYYQKRDVHQCGRLCMWYVRTTGPCLYLKDCYEWNS</sequence>
<name>A0A059AXM6_EUCGR</name>
<dbReference type="PANTHER" id="PTHR31232">
    <property type="match status" value="1"/>
</dbReference>
<gene>
    <name evidence="7" type="ORF">EUGRSUZ_H01289</name>
</gene>